<evidence type="ECO:0000313" key="3">
    <source>
        <dbReference type="EMBL" id="MQS11672.1"/>
    </source>
</evidence>
<dbReference type="OrthoDB" id="3680722at2"/>
<protein>
    <recommendedName>
        <fullName evidence="5">Lipoprotein</fullName>
    </recommendedName>
</protein>
<proteinExistence type="predicted"/>
<feature type="region of interest" description="Disordered" evidence="1">
    <location>
        <begin position="25"/>
        <end position="50"/>
    </location>
</feature>
<gene>
    <name evidence="3" type="ORF">F7Q99_05050</name>
</gene>
<dbReference type="RefSeq" id="WP_153460243.1">
    <property type="nucleotide sequence ID" value="NZ_WBOF01000001.1"/>
</dbReference>
<evidence type="ECO:0000256" key="1">
    <source>
        <dbReference type="SAM" id="MobiDB-lite"/>
    </source>
</evidence>
<feature type="compositionally biased region" description="Low complexity" evidence="1">
    <location>
        <begin position="29"/>
        <end position="43"/>
    </location>
</feature>
<dbReference type="AlphaFoldDB" id="A0A6N7KJH5"/>
<keyword evidence="2" id="KW-0732">Signal</keyword>
<accession>A0A6N7KJH5</accession>
<reference evidence="3 4" key="1">
    <citation type="submission" date="2019-09" db="EMBL/GenBank/DDBJ databases">
        <title>Genome Sequences of Streptomyces kaniharaensis ATCC 21070.</title>
        <authorList>
            <person name="Zhu W."/>
            <person name="De Crecy-Lagard V."/>
            <person name="Richards N.G."/>
        </authorList>
    </citation>
    <scope>NUCLEOTIDE SEQUENCE [LARGE SCALE GENOMIC DNA]</scope>
    <source>
        <strain evidence="3 4">SF-557</strain>
    </source>
</reference>
<evidence type="ECO:0000313" key="4">
    <source>
        <dbReference type="Proteomes" id="UP000450000"/>
    </source>
</evidence>
<feature type="chain" id="PRO_5038466118" description="Lipoprotein" evidence="2">
    <location>
        <begin position="25"/>
        <end position="315"/>
    </location>
</feature>
<feature type="signal peptide" evidence="2">
    <location>
        <begin position="1"/>
        <end position="24"/>
    </location>
</feature>
<dbReference type="PROSITE" id="PS51257">
    <property type="entry name" value="PROKAR_LIPOPROTEIN"/>
    <property type="match status" value="1"/>
</dbReference>
<dbReference type="Proteomes" id="UP000450000">
    <property type="component" value="Unassembled WGS sequence"/>
</dbReference>
<evidence type="ECO:0008006" key="5">
    <source>
        <dbReference type="Google" id="ProtNLM"/>
    </source>
</evidence>
<dbReference type="EMBL" id="WBOF01000001">
    <property type="protein sequence ID" value="MQS11672.1"/>
    <property type="molecule type" value="Genomic_DNA"/>
</dbReference>
<sequence length="315" mass="32536">MRSITKAGLAVGTALLLAACSSGGGGGTAVPSPSGTLTALPAPTRTPTPLPTWTRQPYGPVLTRNVNAVNTALGKVTVVNNLTDFDTVLGEIGTSASSAGTGLRGADQPAEVTTAQSELVTALGQVSTDMTKVRGDIKHKNVCALSSALAEFGQTQGLKAVTAALAKMAAAGYPTTLTVPQIPPPQTRSLDSGTMVREGRLRGHGVFKVDNGGKSDAVVSLALGGKSVHSVFVAKGDKASIEGVEDGRYEVYFSGGVDWDSDAKAFTQNCRFSKFQDTLAFETGRTYTSWSITLQPAVGGNAKTDDVDEKNYPQP</sequence>
<keyword evidence="4" id="KW-1185">Reference proteome</keyword>
<organism evidence="3 4">
    <name type="scientific">Streptomyces kaniharaensis</name>
    <dbReference type="NCBI Taxonomy" id="212423"/>
    <lineage>
        <taxon>Bacteria</taxon>
        <taxon>Bacillati</taxon>
        <taxon>Actinomycetota</taxon>
        <taxon>Actinomycetes</taxon>
        <taxon>Kitasatosporales</taxon>
        <taxon>Streptomycetaceae</taxon>
        <taxon>Streptomyces</taxon>
    </lineage>
</organism>
<evidence type="ECO:0000256" key="2">
    <source>
        <dbReference type="SAM" id="SignalP"/>
    </source>
</evidence>
<comment type="caution">
    <text evidence="3">The sequence shown here is derived from an EMBL/GenBank/DDBJ whole genome shotgun (WGS) entry which is preliminary data.</text>
</comment>
<name>A0A6N7KJH5_9ACTN</name>